<keyword evidence="4" id="KW-0479">Metal-binding</keyword>
<dbReference type="GO" id="GO:0046872">
    <property type="term" value="F:metal ion binding"/>
    <property type="evidence" value="ECO:0007669"/>
    <property type="project" value="UniProtKB-KW"/>
</dbReference>
<evidence type="ECO:0000256" key="8">
    <source>
        <dbReference type="ARBA" id="ARBA00023204"/>
    </source>
</evidence>
<dbReference type="InterPro" id="IPR008918">
    <property type="entry name" value="HhH2"/>
</dbReference>
<dbReference type="GO" id="GO:0008409">
    <property type="term" value="F:5'-3' exonuclease activity"/>
    <property type="evidence" value="ECO:0007669"/>
    <property type="project" value="UniProtKB-ARBA"/>
</dbReference>
<dbReference type="CDD" id="cd09901">
    <property type="entry name" value="H3TH_FEN1-like"/>
    <property type="match status" value="1"/>
</dbReference>
<dbReference type="SMART" id="SM00484">
    <property type="entry name" value="XPGI"/>
    <property type="match status" value="1"/>
</dbReference>
<dbReference type="AlphaFoldDB" id="A0AAW0GA30"/>
<dbReference type="GO" id="GO:0017108">
    <property type="term" value="F:5'-flap endonuclease activity"/>
    <property type="evidence" value="ECO:0007669"/>
    <property type="project" value="TreeGrafter"/>
</dbReference>
<dbReference type="Pfam" id="PF00867">
    <property type="entry name" value="XPG_I"/>
    <property type="match status" value="1"/>
</dbReference>
<evidence type="ECO:0000259" key="12">
    <source>
        <dbReference type="SMART" id="SM00485"/>
    </source>
</evidence>
<sequence>MGISGLLPLLKPIQVQRHLSEYSGQTIAVDAYVWLHRGIHTCAADLATGKKTTRYVDYAMHRVRLLRHHNIIPYIVFDGGPLPAKQGTESGRKQKRSENLERANSLAAQGNHSLARDFYAKCVDVTPQMAYQLIKALKAESVAYVVAPYEADAQLAYLERIGVVDGILTEDSDLLVFGCKKLLFKLDANEAVVTSISRCDFAALGAVAPGGFSLLGWTDEQFRAMSILSGCDYLASIPGIGLKTAWNLVKKHRTAEKAIRAVRLEGKKNVPNDYNEAFSLAEKVFLHQRVYDPRQECLVYLTERPRDGEWNEAEEEHVGRYMEPILAKQVAEGEVCPITLLPMEDINPTFVPRALKPIAMNAPAVSKSDAKGKGKAKAQMPEKASSTSILDFFVPKARVAATPRKSFSQPPLKVNGNTSEKPRIVAGLASGKRTLTDVMDHDVAAKRKKREEDSERPVTPARHTPTNTSSKFFGRVASTSKMKRPEAGTHCEPAAGPSRPRLSEGNKENITTKDRDEIDDFFYKKESDFVIQEDGYVSPSPSLTRLDTPDLSSPPRPGTTSSSRSTQYIPNDDDFDVDVFSSPPTIRSKSNSRRTRANLAAALHANDEPAGRVLVRSTPTKPEREKPDIVPGPDLQDIFGDWNDVGDHCDDSADTSMTSAMSSCGPNTPQDARVLREIQVTQGYDEIISDIDEDEESQLRQQKIIDGWRKQYASTVQPRLRPFTPFAAPRRHETTITPEGRHRPQSAPSSKSSLDVKRSNQRTLFSSRSTVQLKSERKSDTRFGTSIGSDVDEDISPSARIRLDKFRYAAA</sequence>
<dbReference type="SMART" id="SM00279">
    <property type="entry name" value="HhH2"/>
    <property type="match status" value="1"/>
</dbReference>
<dbReference type="InterPro" id="IPR006084">
    <property type="entry name" value="XPG/Rad2"/>
</dbReference>
<evidence type="ECO:0000256" key="3">
    <source>
        <dbReference type="ARBA" id="ARBA00022722"/>
    </source>
</evidence>
<evidence type="ECO:0008006" key="15">
    <source>
        <dbReference type="Google" id="ProtNLM"/>
    </source>
</evidence>
<organism evidence="13 14">
    <name type="scientific">Cerrena zonata</name>
    <dbReference type="NCBI Taxonomy" id="2478898"/>
    <lineage>
        <taxon>Eukaryota</taxon>
        <taxon>Fungi</taxon>
        <taxon>Dikarya</taxon>
        <taxon>Basidiomycota</taxon>
        <taxon>Agaricomycotina</taxon>
        <taxon>Agaricomycetes</taxon>
        <taxon>Polyporales</taxon>
        <taxon>Cerrenaceae</taxon>
        <taxon>Cerrena</taxon>
    </lineage>
</organism>
<dbReference type="SUPFAM" id="SSF47807">
    <property type="entry name" value="5' to 3' exonuclease, C-terminal subdomain"/>
    <property type="match status" value="1"/>
</dbReference>
<dbReference type="Gene3D" id="3.40.50.1010">
    <property type="entry name" value="5'-nuclease"/>
    <property type="match status" value="1"/>
</dbReference>
<keyword evidence="9" id="KW-0539">Nucleus</keyword>
<dbReference type="InterPro" id="IPR006085">
    <property type="entry name" value="XPG_DNA_repair_N"/>
</dbReference>
<evidence type="ECO:0000256" key="2">
    <source>
        <dbReference type="ARBA" id="ARBA00004123"/>
    </source>
</evidence>
<evidence type="ECO:0000256" key="5">
    <source>
        <dbReference type="ARBA" id="ARBA00022763"/>
    </source>
</evidence>
<dbReference type="Gene3D" id="1.10.150.20">
    <property type="entry name" value="5' to 3' exonuclease, C-terminal subdomain"/>
    <property type="match status" value="1"/>
</dbReference>
<dbReference type="GO" id="GO:0005634">
    <property type="term" value="C:nucleus"/>
    <property type="evidence" value="ECO:0007669"/>
    <property type="project" value="UniProtKB-SubCell"/>
</dbReference>
<evidence type="ECO:0000259" key="11">
    <source>
        <dbReference type="SMART" id="SM00484"/>
    </source>
</evidence>
<feature type="compositionally biased region" description="Basic and acidic residues" evidence="10">
    <location>
        <begin position="501"/>
        <end position="513"/>
    </location>
</feature>
<keyword evidence="14" id="KW-1185">Reference proteome</keyword>
<dbReference type="CDD" id="cd09857">
    <property type="entry name" value="PIN_EXO1"/>
    <property type="match status" value="1"/>
</dbReference>
<dbReference type="InterPro" id="IPR006086">
    <property type="entry name" value="XPG-I_dom"/>
</dbReference>
<protein>
    <recommendedName>
        <fullName evidence="15">Exonuclease 1</fullName>
    </recommendedName>
</protein>
<dbReference type="SMART" id="SM00485">
    <property type="entry name" value="XPGN"/>
    <property type="match status" value="1"/>
</dbReference>
<feature type="compositionally biased region" description="Polar residues" evidence="10">
    <location>
        <begin position="405"/>
        <end position="419"/>
    </location>
</feature>
<dbReference type="PRINTS" id="PR00853">
    <property type="entry name" value="XPGRADSUPER"/>
</dbReference>
<keyword evidence="6" id="KW-0378">Hydrolase</keyword>
<dbReference type="Pfam" id="PF00752">
    <property type="entry name" value="XPG_N"/>
    <property type="match status" value="1"/>
</dbReference>
<feature type="domain" description="XPG-I" evidence="11">
    <location>
        <begin position="138"/>
        <end position="210"/>
    </location>
</feature>
<keyword evidence="8" id="KW-0234">DNA repair</keyword>
<evidence type="ECO:0000256" key="10">
    <source>
        <dbReference type="SAM" id="MobiDB-lite"/>
    </source>
</evidence>
<evidence type="ECO:0000313" key="14">
    <source>
        <dbReference type="Proteomes" id="UP001385951"/>
    </source>
</evidence>
<proteinExistence type="predicted"/>
<feature type="compositionally biased region" description="Basic and acidic residues" evidence="10">
    <location>
        <begin position="730"/>
        <end position="742"/>
    </location>
</feature>
<dbReference type="EMBL" id="JASBNA010000018">
    <property type="protein sequence ID" value="KAK7685900.1"/>
    <property type="molecule type" value="Genomic_DNA"/>
</dbReference>
<dbReference type="FunFam" id="3.40.50.1010:FF:000002">
    <property type="entry name" value="Exonuclease 1, putative"/>
    <property type="match status" value="1"/>
</dbReference>
<dbReference type="InterPro" id="IPR044752">
    <property type="entry name" value="PIN-like_EXO1"/>
</dbReference>
<gene>
    <name evidence="13" type="ORF">QCA50_010707</name>
</gene>
<feature type="region of interest" description="Disordered" evidence="10">
    <location>
        <begin position="363"/>
        <end position="382"/>
    </location>
</feature>
<evidence type="ECO:0000256" key="4">
    <source>
        <dbReference type="ARBA" id="ARBA00022723"/>
    </source>
</evidence>
<dbReference type="PANTHER" id="PTHR11081">
    <property type="entry name" value="FLAP ENDONUCLEASE FAMILY MEMBER"/>
    <property type="match status" value="1"/>
</dbReference>
<feature type="region of interest" description="Disordered" evidence="10">
    <location>
        <begin position="533"/>
        <end position="577"/>
    </location>
</feature>
<accession>A0AAW0GA30</accession>
<dbReference type="GO" id="GO:0006281">
    <property type="term" value="P:DNA repair"/>
    <property type="evidence" value="ECO:0007669"/>
    <property type="project" value="UniProtKB-KW"/>
</dbReference>
<feature type="region of interest" description="Disordered" evidence="10">
    <location>
        <begin position="404"/>
        <end position="513"/>
    </location>
</feature>
<evidence type="ECO:0000256" key="6">
    <source>
        <dbReference type="ARBA" id="ARBA00022801"/>
    </source>
</evidence>
<dbReference type="FunFam" id="1.10.150.20:FF:000011">
    <property type="entry name" value="exonuclease 1"/>
    <property type="match status" value="1"/>
</dbReference>
<keyword evidence="3" id="KW-0540">Nuclease</keyword>
<keyword evidence="5" id="KW-0227">DNA damage</keyword>
<dbReference type="InterPro" id="IPR019974">
    <property type="entry name" value="XPG_CS"/>
</dbReference>
<comment type="subcellular location">
    <subcellularLocation>
        <location evidence="2">Nucleus</location>
    </subcellularLocation>
</comment>
<feature type="region of interest" description="Disordered" evidence="10">
    <location>
        <begin position="720"/>
        <end position="794"/>
    </location>
</feature>
<evidence type="ECO:0000313" key="13">
    <source>
        <dbReference type="EMBL" id="KAK7685900.1"/>
    </source>
</evidence>
<dbReference type="Proteomes" id="UP001385951">
    <property type="component" value="Unassembled WGS sequence"/>
</dbReference>
<dbReference type="GO" id="GO:0003677">
    <property type="term" value="F:DNA binding"/>
    <property type="evidence" value="ECO:0007669"/>
    <property type="project" value="InterPro"/>
</dbReference>
<feature type="domain" description="XPG N-terminal" evidence="12">
    <location>
        <begin position="1"/>
        <end position="99"/>
    </location>
</feature>
<dbReference type="InterPro" id="IPR029060">
    <property type="entry name" value="PIN-like_dom_sf"/>
</dbReference>
<dbReference type="PROSITE" id="PS00841">
    <property type="entry name" value="XPG_1"/>
    <property type="match status" value="1"/>
</dbReference>
<feature type="compositionally biased region" description="Basic and acidic residues" evidence="10">
    <location>
        <begin position="434"/>
        <end position="456"/>
    </location>
</feature>
<comment type="caution">
    <text evidence="13">The sequence shown here is derived from an EMBL/GenBank/DDBJ whole genome shotgun (WGS) entry which is preliminary data.</text>
</comment>
<evidence type="ECO:0000256" key="7">
    <source>
        <dbReference type="ARBA" id="ARBA00022842"/>
    </source>
</evidence>
<name>A0AAW0GA30_9APHY</name>
<evidence type="ECO:0000256" key="1">
    <source>
        <dbReference type="ARBA" id="ARBA00001946"/>
    </source>
</evidence>
<comment type="cofactor">
    <cofactor evidence="1">
        <name>Mg(2+)</name>
        <dbReference type="ChEBI" id="CHEBI:18420"/>
    </cofactor>
</comment>
<feature type="compositionally biased region" description="Polar residues" evidence="10">
    <location>
        <begin position="761"/>
        <end position="773"/>
    </location>
</feature>
<dbReference type="PANTHER" id="PTHR11081:SF65">
    <property type="entry name" value="DNA DAMAGE-INDUCIBLE PROTEIN DIN7-RELATED"/>
    <property type="match status" value="1"/>
</dbReference>
<dbReference type="InterPro" id="IPR036279">
    <property type="entry name" value="5-3_exonuclease_C_sf"/>
</dbReference>
<evidence type="ECO:0000256" key="9">
    <source>
        <dbReference type="ARBA" id="ARBA00023242"/>
    </source>
</evidence>
<dbReference type="SUPFAM" id="SSF88723">
    <property type="entry name" value="PIN domain-like"/>
    <property type="match status" value="1"/>
</dbReference>
<reference evidence="13 14" key="1">
    <citation type="submission" date="2022-09" db="EMBL/GenBank/DDBJ databases">
        <authorList>
            <person name="Palmer J.M."/>
        </authorList>
    </citation>
    <scope>NUCLEOTIDE SEQUENCE [LARGE SCALE GENOMIC DNA]</scope>
    <source>
        <strain evidence="13 14">DSM 7382</strain>
    </source>
</reference>
<keyword evidence="7" id="KW-0460">Magnesium</keyword>